<dbReference type="Gene3D" id="1.10.10.10">
    <property type="entry name" value="Winged helix-like DNA-binding domain superfamily/Winged helix DNA-binding domain"/>
    <property type="match status" value="1"/>
</dbReference>
<protein>
    <submittedName>
        <fullName evidence="1">ATP/maltotriose-dependent transcriptional regulator MalT</fullName>
    </submittedName>
</protein>
<evidence type="ECO:0000313" key="2">
    <source>
        <dbReference type="Proteomes" id="UP001237448"/>
    </source>
</evidence>
<dbReference type="Proteomes" id="UP001237448">
    <property type="component" value="Unassembled WGS sequence"/>
</dbReference>
<proteinExistence type="predicted"/>
<dbReference type="RefSeq" id="WP_307422429.1">
    <property type="nucleotide sequence ID" value="NZ_JAUSVK010000001.1"/>
</dbReference>
<dbReference type="InterPro" id="IPR036388">
    <property type="entry name" value="WH-like_DNA-bd_sf"/>
</dbReference>
<reference evidence="1 2" key="1">
    <citation type="submission" date="2023-07" db="EMBL/GenBank/DDBJ databases">
        <title>Genomic Encyclopedia of Type Strains, Phase IV (KMG-IV): sequencing the most valuable type-strain genomes for metagenomic binning, comparative biology and taxonomic classification.</title>
        <authorList>
            <person name="Goeker M."/>
        </authorList>
    </citation>
    <scope>NUCLEOTIDE SEQUENCE [LARGE SCALE GENOMIC DNA]</scope>
    <source>
        <strain evidence="1 2">DSM 5896</strain>
    </source>
</reference>
<accession>A0ABU0F8J0</accession>
<dbReference type="SUPFAM" id="SSF46894">
    <property type="entry name" value="C-terminal effector domain of the bipartite response regulators"/>
    <property type="match status" value="1"/>
</dbReference>
<organism evidence="1 2">
    <name type="scientific">Labrys monachus</name>
    <dbReference type="NCBI Taxonomy" id="217067"/>
    <lineage>
        <taxon>Bacteria</taxon>
        <taxon>Pseudomonadati</taxon>
        <taxon>Pseudomonadota</taxon>
        <taxon>Alphaproteobacteria</taxon>
        <taxon>Hyphomicrobiales</taxon>
        <taxon>Xanthobacteraceae</taxon>
        <taxon>Labrys</taxon>
    </lineage>
</organism>
<dbReference type="InterPro" id="IPR016032">
    <property type="entry name" value="Sig_transdc_resp-reg_C-effctor"/>
</dbReference>
<keyword evidence="2" id="KW-1185">Reference proteome</keyword>
<name>A0ABU0F8J0_9HYPH</name>
<evidence type="ECO:0000313" key="1">
    <source>
        <dbReference type="EMBL" id="MDQ0390919.1"/>
    </source>
</evidence>
<gene>
    <name evidence="1" type="ORF">J3R73_000711</name>
</gene>
<sequence length="88" mass="9886">MTAARPSIAILSERIPQLTIVLASRVRPSLHTGRLRVSGEMIEVRVEEKLKIDLNTVKTRSKSIFSKLGVRSRTQAAIKSLDDDRQMN</sequence>
<comment type="caution">
    <text evidence="1">The sequence shown here is derived from an EMBL/GenBank/DDBJ whole genome shotgun (WGS) entry which is preliminary data.</text>
</comment>
<dbReference type="EMBL" id="JAUSVK010000001">
    <property type="protein sequence ID" value="MDQ0390919.1"/>
    <property type="molecule type" value="Genomic_DNA"/>
</dbReference>